<name>A0A2Z6PEQ6_TRISU</name>
<dbReference type="EMBL" id="DF974526">
    <property type="protein sequence ID" value="GAU49180.1"/>
    <property type="molecule type" value="Genomic_DNA"/>
</dbReference>
<organism evidence="1 2">
    <name type="scientific">Trifolium subterraneum</name>
    <name type="common">Subterranean clover</name>
    <dbReference type="NCBI Taxonomy" id="3900"/>
    <lineage>
        <taxon>Eukaryota</taxon>
        <taxon>Viridiplantae</taxon>
        <taxon>Streptophyta</taxon>
        <taxon>Embryophyta</taxon>
        <taxon>Tracheophyta</taxon>
        <taxon>Spermatophyta</taxon>
        <taxon>Magnoliopsida</taxon>
        <taxon>eudicotyledons</taxon>
        <taxon>Gunneridae</taxon>
        <taxon>Pentapetalae</taxon>
        <taxon>rosids</taxon>
        <taxon>fabids</taxon>
        <taxon>Fabales</taxon>
        <taxon>Fabaceae</taxon>
        <taxon>Papilionoideae</taxon>
        <taxon>50 kb inversion clade</taxon>
        <taxon>NPAAA clade</taxon>
        <taxon>Hologalegina</taxon>
        <taxon>IRL clade</taxon>
        <taxon>Trifolieae</taxon>
        <taxon>Trifolium</taxon>
    </lineage>
</organism>
<gene>
    <name evidence="1" type="ORF">TSUD_133750</name>
</gene>
<sequence>MNGTKSRSYIGTESNMESVTKLPRDAAGILKSEPRFLSKVVPCLTKRVLICAQMVLGISVTSHIRSIPKISFAPSTWFTVIGTLLESVVGSSLIAALSKNLNCIHSISG</sequence>
<dbReference type="AlphaFoldDB" id="A0A2Z6PEQ6"/>
<proteinExistence type="predicted"/>
<evidence type="ECO:0000313" key="2">
    <source>
        <dbReference type="Proteomes" id="UP000242715"/>
    </source>
</evidence>
<protein>
    <submittedName>
        <fullName evidence="1">Uncharacterized protein</fullName>
    </submittedName>
</protein>
<accession>A0A2Z6PEQ6</accession>
<dbReference type="Proteomes" id="UP000242715">
    <property type="component" value="Unassembled WGS sequence"/>
</dbReference>
<evidence type="ECO:0000313" key="1">
    <source>
        <dbReference type="EMBL" id="GAU49180.1"/>
    </source>
</evidence>
<keyword evidence="2" id="KW-1185">Reference proteome</keyword>
<reference evidence="2" key="1">
    <citation type="journal article" date="2017" name="Front. Plant Sci.">
        <title>Climate Clever Clovers: New Paradigm to Reduce the Environmental Footprint of Ruminants by Breeding Low Methanogenic Forages Utilizing Haplotype Variation.</title>
        <authorList>
            <person name="Kaur P."/>
            <person name="Appels R."/>
            <person name="Bayer P.E."/>
            <person name="Keeble-Gagnere G."/>
            <person name="Wang J."/>
            <person name="Hirakawa H."/>
            <person name="Shirasawa K."/>
            <person name="Vercoe P."/>
            <person name="Stefanova K."/>
            <person name="Durmic Z."/>
            <person name="Nichols P."/>
            <person name="Revell C."/>
            <person name="Isobe S.N."/>
            <person name="Edwards D."/>
            <person name="Erskine W."/>
        </authorList>
    </citation>
    <scope>NUCLEOTIDE SEQUENCE [LARGE SCALE GENOMIC DNA]</scope>
    <source>
        <strain evidence="2">cv. Daliak</strain>
    </source>
</reference>